<dbReference type="PRINTS" id="PR00143">
    <property type="entry name" value="CITRTSNTHASE"/>
</dbReference>
<dbReference type="GO" id="GO:0050440">
    <property type="term" value="F:2-methylcitrate synthase activity"/>
    <property type="evidence" value="ECO:0007669"/>
    <property type="project" value="UniProtKB-EC"/>
</dbReference>
<keyword evidence="2" id="KW-0472">Membrane</keyword>
<dbReference type="InterPro" id="IPR002020">
    <property type="entry name" value="Citrate_synthase"/>
</dbReference>
<dbReference type="Gene3D" id="1.10.230.10">
    <property type="entry name" value="Cytochrome P450-Terp, domain 2"/>
    <property type="match status" value="1"/>
</dbReference>
<gene>
    <name evidence="3" type="primary">prpC_22</name>
    <name evidence="3" type="ORF">SDC9_193850</name>
</gene>
<keyword evidence="2" id="KW-0812">Transmembrane</keyword>
<dbReference type="Pfam" id="PF00285">
    <property type="entry name" value="Citrate_synt"/>
    <property type="match status" value="1"/>
</dbReference>
<dbReference type="GO" id="GO:0005975">
    <property type="term" value="P:carbohydrate metabolic process"/>
    <property type="evidence" value="ECO:0007669"/>
    <property type="project" value="TreeGrafter"/>
</dbReference>
<evidence type="ECO:0000256" key="1">
    <source>
        <dbReference type="ARBA" id="ARBA00010566"/>
    </source>
</evidence>
<comment type="similarity">
    <text evidence="1">Belongs to the citrate synthase family.</text>
</comment>
<feature type="transmembrane region" description="Helical" evidence="2">
    <location>
        <begin position="20"/>
        <end position="40"/>
    </location>
</feature>
<keyword evidence="2" id="KW-1133">Transmembrane helix</keyword>
<organism evidence="3">
    <name type="scientific">bioreactor metagenome</name>
    <dbReference type="NCBI Taxonomy" id="1076179"/>
    <lineage>
        <taxon>unclassified sequences</taxon>
        <taxon>metagenomes</taxon>
        <taxon>ecological metagenomes</taxon>
    </lineage>
</organism>
<proteinExistence type="inferred from homology"/>
<keyword evidence="3" id="KW-0808">Transferase</keyword>
<dbReference type="GO" id="GO:0006099">
    <property type="term" value="P:tricarboxylic acid cycle"/>
    <property type="evidence" value="ECO:0007669"/>
    <property type="project" value="TreeGrafter"/>
</dbReference>
<protein>
    <submittedName>
        <fullName evidence="3">2-methylcitrate synthase</fullName>
        <ecNumber evidence="3">2.3.3.5</ecNumber>
    </submittedName>
</protein>
<evidence type="ECO:0000313" key="3">
    <source>
        <dbReference type="EMBL" id="MPN46265.1"/>
    </source>
</evidence>
<dbReference type="AlphaFoldDB" id="A0A645I4M6"/>
<dbReference type="GO" id="GO:0019679">
    <property type="term" value="P:propionate metabolic process, methylcitrate cycle"/>
    <property type="evidence" value="ECO:0007669"/>
    <property type="project" value="TreeGrafter"/>
</dbReference>
<evidence type="ECO:0000256" key="2">
    <source>
        <dbReference type="SAM" id="Phobius"/>
    </source>
</evidence>
<dbReference type="EMBL" id="VSSQ01106789">
    <property type="protein sequence ID" value="MPN46265.1"/>
    <property type="molecule type" value="Genomic_DNA"/>
</dbReference>
<dbReference type="PANTHER" id="PTHR11739:SF25">
    <property type="entry name" value="CITRATE SYNTHASE-RELATED PROTEIN DDB_G0287281"/>
    <property type="match status" value="1"/>
</dbReference>
<comment type="caution">
    <text evidence="3">The sequence shown here is derived from an EMBL/GenBank/DDBJ whole genome shotgun (WGS) entry which is preliminary data.</text>
</comment>
<keyword evidence="3" id="KW-0012">Acyltransferase</keyword>
<name>A0A645I4M6_9ZZZZ</name>
<sequence>MFPNLDWFSAVSYHMMGVPTAMFTPLFVIARTSGWAAHIIEQREDNKIIRPSAHYIGPDDQAFVPIEARQ</sequence>
<dbReference type="Gene3D" id="1.10.580.10">
    <property type="entry name" value="Citrate Synthase, domain 1"/>
    <property type="match status" value="1"/>
</dbReference>
<dbReference type="InterPro" id="IPR036969">
    <property type="entry name" value="Citrate_synthase_sf"/>
</dbReference>
<accession>A0A645I4M6</accession>
<dbReference type="InterPro" id="IPR016142">
    <property type="entry name" value="Citrate_synth-like_lrg_a-sub"/>
</dbReference>
<dbReference type="InterPro" id="IPR016143">
    <property type="entry name" value="Citrate_synth-like_sm_a-sub"/>
</dbReference>
<dbReference type="PANTHER" id="PTHR11739">
    <property type="entry name" value="CITRATE SYNTHASE"/>
    <property type="match status" value="1"/>
</dbReference>
<dbReference type="EC" id="2.3.3.5" evidence="3"/>
<dbReference type="SUPFAM" id="SSF48256">
    <property type="entry name" value="Citrate synthase"/>
    <property type="match status" value="1"/>
</dbReference>
<reference evidence="3" key="1">
    <citation type="submission" date="2019-08" db="EMBL/GenBank/DDBJ databases">
        <authorList>
            <person name="Kucharzyk K."/>
            <person name="Murdoch R.W."/>
            <person name="Higgins S."/>
            <person name="Loffler F."/>
        </authorList>
    </citation>
    <scope>NUCLEOTIDE SEQUENCE</scope>
</reference>